<keyword evidence="3" id="KW-1185">Reference proteome</keyword>
<dbReference type="EMBL" id="CAJPEV010000367">
    <property type="protein sequence ID" value="CAG0884512.1"/>
    <property type="molecule type" value="Genomic_DNA"/>
</dbReference>
<evidence type="ECO:0000256" key="1">
    <source>
        <dbReference type="SAM" id="MobiDB-lite"/>
    </source>
</evidence>
<accession>A0A7R8X316</accession>
<dbReference type="EMBL" id="LR899884">
    <property type="protein sequence ID" value="CAD7243093.1"/>
    <property type="molecule type" value="Genomic_DNA"/>
</dbReference>
<evidence type="ECO:0000313" key="2">
    <source>
        <dbReference type="EMBL" id="CAD7243093.1"/>
    </source>
</evidence>
<protein>
    <submittedName>
        <fullName evidence="2">Uncharacterized protein</fullName>
    </submittedName>
</protein>
<sequence length="96" mass="10976">MRRMTRDRERESQRELTLVHYIALGVGAPALAYQARAKSIGKQSPGGKMEENRRKKKVSPYDQANFISRLFFWQQLLRNADGDAGLPAVVSLYYVC</sequence>
<gene>
    <name evidence="2" type="ORF">DSTB1V02_LOCUS3027</name>
</gene>
<reference evidence="2" key="1">
    <citation type="submission" date="2020-11" db="EMBL/GenBank/DDBJ databases">
        <authorList>
            <person name="Tran Van P."/>
        </authorList>
    </citation>
    <scope>NUCLEOTIDE SEQUENCE</scope>
</reference>
<evidence type="ECO:0000313" key="3">
    <source>
        <dbReference type="Proteomes" id="UP000677054"/>
    </source>
</evidence>
<dbReference type="AlphaFoldDB" id="A0A7R8X316"/>
<feature type="region of interest" description="Disordered" evidence="1">
    <location>
        <begin position="39"/>
        <end position="59"/>
    </location>
</feature>
<dbReference type="Proteomes" id="UP000677054">
    <property type="component" value="Unassembled WGS sequence"/>
</dbReference>
<name>A0A7R8X316_9CRUS</name>
<proteinExistence type="predicted"/>
<organism evidence="2">
    <name type="scientific">Darwinula stevensoni</name>
    <dbReference type="NCBI Taxonomy" id="69355"/>
    <lineage>
        <taxon>Eukaryota</taxon>
        <taxon>Metazoa</taxon>
        <taxon>Ecdysozoa</taxon>
        <taxon>Arthropoda</taxon>
        <taxon>Crustacea</taxon>
        <taxon>Oligostraca</taxon>
        <taxon>Ostracoda</taxon>
        <taxon>Podocopa</taxon>
        <taxon>Podocopida</taxon>
        <taxon>Darwinulocopina</taxon>
        <taxon>Darwinuloidea</taxon>
        <taxon>Darwinulidae</taxon>
        <taxon>Darwinula</taxon>
    </lineage>
</organism>